<dbReference type="SUPFAM" id="SSF52058">
    <property type="entry name" value="L domain-like"/>
    <property type="match status" value="1"/>
</dbReference>
<dbReference type="Gene3D" id="3.80.10.10">
    <property type="entry name" value="Ribonuclease Inhibitor"/>
    <property type="match status" value="1"/>
</dbReference>
<evidence type="ECO:0000313" key="1">
    <source>
        <dbReference type="EMBL" id="GFS16619.1"/>
    </source>
</evidence>
<dbReference type="InterPro" id="IPR001611">
    <property type="entry name" value="Leu-rich_rpt"/>
</dbReference>
<dbReference type="PROSITE" id="PS51450">
    <property type="entry name" value="LRR"/>
    <property type="match status" value="1"/>
</dbReference>
<accession>A0AAV4J1F7</accession>
<protein>
    <submittedName>
        <fullName evidence="1">Leucine-rich repeat-containing protein 61</fullName>
    </submittedName>
</protein>
<keyword evidence="2" id="KW-1185">Reference proteome</keyword>
<dbReference type="Proteomes" id="UP000762676">
    <property type="component" value="Unassembled WGS sequence"/>
</dbReference>
<dbReference type="EMBL" id="BMAT01002918">
    <property type="protein sequence ID" value="GFS16619.1"/>
    <property type="molecule type" value="Genomic_DNA"/>
</dbReference>
<organism evidence="1 2">
    <name type="scientific">Elysia marginata</name>
    <dbReference type="NCBI Taxonomy" id="1093978"/>
    <lineage>
        <taxon>Eukaryota</taxon>
        <taxon>Metazoa</taxon>
        <taxon>Spiralia</taxon>
        <taxon>Lophotrochozoa</taxon>
        <taxon>Mollusca</taxon>
        <taxon>Gastropoda</taxon>
        <taxon>Heterobranchia</taxon>
        <taxon>Euthyneura</taxon>
        <taxon>Panpulmonata</taxon>
        <taxon>Sacoglossa</taxon>
        <taxon>Placobranchoidea</taxon>
        <taxon>Plakobranchidae</taxon>
        <taxon>Elysia</taxon>
    </lineage>
</organism>
<sequence>MYRTWSIISFSPELYTRSVKSNHISDLTDESGKTSCKLHEEGTRDGLQSLENLQKLNVSGNLIGSIDALRCLSALEKLTSLRVCDKASGLTNPMCNSSYSDEVLVMLPILLNLDGERVRGRGSELFQLCQGMDSALKNLSSIKQTSEINIIDPPKRAMIPDLPLVQKRNATVPIVEAEVQLRELLTNCRKVCEEAHAKFNIGTDVSLATFKGSES</sequence>
<name>A0AAV4J1F7_9GAST</name>
<comment type="caution">
    <text evidence="1">The sequence shown here is derived from an EMBL/GenBank/DDBJ whole genome shotgun (WGS) entry which is preliminary data.</text>
</comment>
<dbReference type="AlphaFoldDB" id="A0AAV4J1F7"/>
<dbReference type="InterPro" id="IPR032675">
    <property type="entry name" value="LRR_dom_sf"/>
</dbReference>
<evidence type="ECO:0000313" key="2">
    <source>
        <dbReference type="Proteomes" id="UP000762676"/>
    </source>
</evidence>
<proteinExistence type="predicted"/>
<reference evidence="1 2" key="1">
    <citation type="journal article" date="2021" name="Elife">
        <title>Chloroplast acquisition without the gene transfer in kleptoplastic sea slugs, Plakobranchus ocellatus.</title>
        <authorList>
            <person name="Maeda T."/>
            <person name="Takahashi S."/>
            <person name="Yoshida T."/>
            <person name="Shimamura S."/>
            <person name="Takaki Y."/>
            <person name="Nagai Y."/>
            <person name="Toyoda A."/>
            <person name="Suzuki Y."/>
            <person name="Arimoto A."/>
            <person name="Ishii H."/>
            <person name="Satoh N."/>
            <person name="Nishiyama T."/>
            <person name="Hasebe M."/>
            <person name="Maruyama T."/>
            <person name="Minagawa J."/>
            <person name="Obokata J."/>
            <person name="Shigenobu S."/>
        </authorList>
    </citation>
    <scope>NUCLEOTIDE SEQUENCE [LARGE SCALE GENOMIC DNA]</scope>
</reference>
<gene>
    <name evidence="1" type="ORF">ElyMa_001476700</name>
</gene>